<dbReference type="InterPro" id="IPR029058">
    <property type="entry name" value="AB_hydrolase_fold"/>
</dbReference>
<protein>
    <submittedName>
        <fullName evidence="3">Acetyl esterase</fullName>
        <ecNumber evidence="3">3.1.1.-</ecNumber>
    </submittedName>
</protein>
<evidence type="ECO:0000313" key="4">
    <source>
        <dbReference type="Proteomes" id="UP000622552"/>
    </source>
</evidence>
<dbReference type="AlphaFoldDB" id="A0A8J7KP74"/>
<comment type="caution">
    <text evidence="3">The sequence shown here is derived from an EMBL/GenBank/DDBJ whole genome shotgun (WGS) entry which is preliminary data.</text>
</comment>
<keyword evidence="1 3" id="KW-0378">Hydrolase</keyword>
<evidence type="ECO:0000313" key="3">
    <source>
        <dbReference type="EMBL" id="MBG6135987.1"/>
    </source>
</evidence>
<dbReference type="GO" id="GO:0016787">
    <property type="term" value="F:hydrolase activity"/>
    <property type="evidence" value="ECO:0007669"/>
    <property type="project" value="UniProtKB-KW"/>
</dbReference>
<dbReference type="Pfam" id="PF07859">
    <property type="entry name" value="Abhydrolase_3"/>
    <property type="match status" value="1"/>
</dbReference>
<name>A0A8J7KP74_9ACTN</name>
<dbReference type="InterPro" id="IPR050300">
    <property type="entry name" value="GDXG_lipolytic_enzyme"/>
</dbReference>
<gene>
    <name evidence="3" type="ORF">IW245_002181</name>
</gene>
<dbReference type="RefSeq" id="WP_197003030.1">
    <property type="nucleotide sequence ID" value="NZ_BONS01000001.1"/>
</dbReference>
<evidence type="ECO:0000259" key="2">
    <source>
        <dbReference type="Pfam" id="PF07859"/>
    </source>
</evidence>
<accession>A0A8J7KP74</accession>
<reference evidence="3" key="1">
    <citation type="submission" date="2020-11" db="EMBL/GenBank/DDBJ databases">
        <title>Sequencing the genomes of 1000 actinobacteria strains.</title>
        <authorList>
            <person name="Klenk H.-P."/>
        </authorList>
    </citation>
    <scope>NUCLEOTIDE SEQUENCE</scope>
    <source>
        <strain evidence="3">DSM 45356</strain>
    </source>
</reference>
<keyword evidence="4" id="KW-1185">Reference proteome</keyword>
<dbReference type="EC" id="3.1.1.-" evidence="3"/>
<dbReference type="PANTHER" id="PTHR48081:SF8">
    <property type="entry name" value="ALPHA_BETA HYDROLASE FOLD-3 DOMAIN-CONTAINING PROTEIN-RELATED"/>
    <property type="match status" value="1"/>
</dbReference>
<dbReference type="Gene3D" id="3.40.50.1820">
    <property type="entry name" value="alpha/beta hydrolase"/>
    <property type="match status" value="1"/>
</dbReference>
<feature type="domain" description="Alpha/beta hydrolase fold-3" evidence="2">
    <location>
        <begin position="79"/>
        <end position="280"/>
    </location>
</feature>
<dbReference type="Proteomes" id="UP000622552">
    <property type="component" value="Unassembled WGS sequence"/>
</dbReference>
<proteinExistence type="predicted"/>
<dbReference type="EMBL" id="JADOUF010000001">
    <property type="protein sequence ID" value="MBG6135987.1"/>
    <property type="molecule type" value="Genomic_DNA"/>
</dbReference>
<sequence>MTYAPGIQEFVDRFNEAMPSDFYTRPLAEARAFYENLGVVFPYDIPLGLTITDETVSSRDRELPIRVYRPSQVTGRGLLIYCRGGGFVIGSLESLHSVVAELAANTGLVTIALDFRMAPEHPFPAGLEDCYDALCAIAADPDRFDVDADRIVVAGDSSGANMAVVLAMMTRDRGGPRLRGQALLSPVLDFHRWRGGGEDAPLLTGGEMEFFTACYCPDPAQTLDPYVSPLIGGEFHDLPPAYIMGSELDSLLVDARLCAERLRDNGISAQLVEEQGLVHSSLRARALSPRAAEMWTAFCAATARLAGDR</sequence>
<dbReference type="InterPro" id="IPR013094">
    <property type="entry name" value="AB_hydrolase_3"/>
</dbReference>
<dbReference type="PANTHER" id="PTHR48081">
    <property type="entry name" value="AB HYDROLASE SUPERFAMILY PROTEIN C4A8.06C"/>
    <property type="match status" value="1"/>
</dbReference>
<dbReference type="SUPFAM" id="SSF53474">
    <property type="entry name" value="alpha/beta-Hydrolases"/>
    <property type="match status" value="1"/>
</dbReference>
<organism evidence="3 4">
    <name type="scientific">Longispora fulva</name>
    <dbReference type="NCBI Taxonomy" id="619741"/>
    <lineage>
        <taxon>Bacteria</taxon>
        <taxon>Bacillati</taxon>
        <taxon>Actinomycetota</taxon>
        <taxon>Actinomycetes</taxon>
        <taxon>Micromonosporales</taxon>
        <taxon>Micromonosporaceae</taxon>
        <taxon>Longispora</taxon>
    </lineage>
</organism>
<evidence type="ECO:0000256" key="1">
    <source>
        <dbReference type="ARBA" id="ARBA00022801"/>
    </source>
</evidence>